<dbReference type="Pfam" id="PF03358">
    <property type="entry name" value="FMN_red"/>
    <property type="match status" value="1"/>
</dbReference>
<evidence type="ECO:0000313" key="6">
    <source>
        <dbReference type="EMBL" id="MFC7582047.1"/>
    </source>
</evidence>
<feature type="region of interest" description="Disordered" evidence="4">
    <location>
        <begin position="182"/>
        <end position="206"/>
    </location>
</feature>
<gene>
    <name evidence="6" type="ORF">ACFQWG_12665</name>
</gene>
<dbReference type="EMBL" id="JBHTEF010000001">
    <property type="protein sequence ID" value="MFC7582047.1"/>
    <property type="molecule type" value="Genomic_DNA"/>
</dbReference>
<keyword evidence="1" id="KW-0285">Flavoprotein</keyword>
<dbReference type="Gene3D" id="3.40.50.360">
    <property type="match status" value="1"/>
</dbReference>
<evidence type="ECO:0000256" key="3">
    <source>
        <dbReference type="ARBA" id="ARBA00023002"/>
    </source>
</evidence>
<dbReference type="InterPro" id="IPR029039">
    <property type="entry name" value="Flavoprotein-like_sf"/>
</dbReference>
<dbReference type="GO" id="GO:0016491">
    <property type="term" value="F:oxidoreductase activity"/>
    <property type="evidence" value="ECO:0007669"/>
    <property type="project" value="UniProtKB-KW"/>
</dbReference>
<feature type="compositionally biased region" description="Low complexity" evidence="4">
    <location>
        <begin position="189"/>
        <end position="202"/>
    </location>
</feature>
<dbReference type="Proteomes" id="UP001596527">
    <property type="component" value="Unassembled WGS sequence"/>
</dbReference>
<evidence type="ECO:0000256" key="1">
    <source>
        <dbReference type="ARBA" id="ARBA00022630"/>
    </source>
</evidence>
<dbReference type="RefSeq" id="WP_380975856.1">
    <property type="nucleotide sequence ID" value="NZ_JBHTEF010000001.1"/>
</dbReference>
<evidence type="ECO:0000256" key="4">
    <source>
        <dbReference type="SAM" id="MobiDB-lite"/>
    </source>
</evidence>
<evidence type="ECO:0000313" key="7">
    <source>
        <dbReference type="Proteomes" id="UP001596527"/>
    </source>
</evidence>
<proteinExistence type="predicted"/>
<sequence length="224" mass="23449">MTTIAVINAGMSEESTTARLGHTIEGALRDLAAGHAVADLQVTWVDLRPLAHQIIDNLLTGFPAGGLRTAIERVRAADAVVALTPTYQASFSGLFKAFLDILEDGALRDTPVLIGATGGSARHSLVTETAMRPLFIYMHADPVPTAVFAATEDWGAHASDSSGRDGGRLGARVRRAAGELLDRVGGHTAAPRDAAPAPASPADAREDYPDFVDFATLLSRGGVR</sequence>
<dbReference type="NCBIfam" id="TIGR04037">
    <property type="entry name" value="LLM_duo_CE1759"/>
    <property type="match status" value="1"/>
</dbReference>
<dbReference type="SUPFAM" id="SSF52218">
    <property type="entry name" value="Flavoproteins"/>
    <property type="match status" value="1"/>
</dbReference>
<feature type="domain" description="NADPH-dependent FMN reductase-like" evidence="5">
    <location>
        <begin position="3"/>
        <end position="154"/>
    </location>
</feature>
<dbReference type="PANTHER" id="PTHR43408:SF2">
    <property type="entry name" value="FMN REDUCTASE (NADPH)"/>
    <property type="match status" value="1"/>
</dbReference>
<comment type="caution">
    <text evidence="6">The sequence shown here is derived from an EMBL/GenBank/DDBJ whole genome shotgun (WGS) entry which is preliminary data.</text>
</comment>
<keyword evidence="2" id="KW-0288">FMN</keyword>
<organism evidence="6 7">
    <name type="scientific">Schaalia naturae</name>
    <dbReference type="NCBI Taxonomy" id="635203"/>
    <lineage>
        <taxon>Bacteria</taxon>
        <taxon>Bacillati</taxon>
        <taxon>Actinomycetota</taxon>
        <taxon>Actinomycetes</taxon>
        <taxon>Actinomycetales</taxon>
        <taxon>Actinomycetaceae</taxon>
        <taxon>Schaalia</taxon>
    </lineage>
</organism>
<protein>
    <submittedName>
        <fullName evidence="6">CE1759 family FMN reductase</fullName>
        <ecNumber evidence="6">1.-.-.-</ecNumber>
    </submittedName>
</protein>
<reference evidence="7" key="1">
    <citation type="journal article" date="2019" name="Int. J. Syst. Evol. Microbiol.">
        <title>The Global Catalogue of Microorganisms (GCM) 10K type strain sequencing project: providing services to taxonomists for standard genome sequencing and annotation.</title>
        <authorList>
            <consortium name="The Broad Institute Genomics Platform"/>
            <consortium name="The Broad Institute Genome Sequencing Center for Infectious Disease"/>
            <person name="Wu L."/>
            <person name="Ma J."/>
        </authorList>
    </citation>
    <scope>NUCLEOTIDE SEQUENCE [LARGE SCALE GENOMIC DNA]</scope>
    <source>
        <strain evidence="7">CCUG 56698</strain>
    </source>
</reference>
<name>A0ABW2SPF9_9ACTO</name>
<keyword evidence="7" id="KW-1185">Reference proteome</keyword>
<dbReference type="InterPro" id="IPR023932">
    <property type="entry name" value="CE1759_FMN_reduct"/>
</dbReference>
<dbReference type="InterPro" id="IPR005025">
    <property type="entry name" value="FMN_Rdtase-like_dom"/>
</dbReference>
<dbReference type="EC" id="1.-.-.-" evidence="6"/>
<dbReference type="PANTHER" id="PTHR43408">
    <property type="entry name" value="FMN REDUCTASE (NADPH)"/>
    <property type="match status" value="1"/>
</dbReference>
<keyword evidence="3 6" id="KW-0560">Oxidoreductase</keyword>
<dbReference type="InterPro" id="IPR051814">
    <property type="entry name" value="NAD(P)H-dep_FMN_reductase"/>
</dbReference>
<evidence type="ECO:0000259" key="5">
    <source>
        <dbReference type="Pfam" id="PF03358"/>
    </source>
</evidence>
<accession>A0ABW2SPF9</accession>
<evidence type="ECO:0000256" key="2">
    <source>
        <dbReference type="ARBA" id="ARBA00022643"/>
    </source>
</evidence>